<sequence length="259" mass="29477">MELAVKVLCKAHLSAKFKGDLRPVFEEQRAMRITHGRKGFLPLHASWHDSDYLYLATEYYPNGDLMKEMRQWRKIPSSHARFYAAEILLALDALHKLGIIHRDIKPQNLLFDREGHLSLADFGLARVFDKPECESTDFPVQSLGTPHSSKLPHGFTNTGCGTLSYMAPEAHQHKPYSFSVDFWSLGVLLYEMLTGRLPYGDSKQSKGIPGAVISDELTFQEFDRVNDVTQDFLRSVMAKDPNARLTVAEMKAHPYFETM</sequence>
<dbReference type="PANTHER" id="PTHR24351">
    <property type="entry name" value="RIBOSOMAL PROTEIN S6 KINASE"/>
    <property type="match status" value="1"/>
</dbReference>
<proteinExistence type="predicted"/>
<evidence type="ECO:0000256" key="4">
    <source>
        <dbReference type="ARBA" id="ARBA00022679"/>
    </source>
</evidence>
<keyword evidence="7" id="KW-0067">ATP-binding</keyword>
<dbReference type="PROSITE" id="PS00108">
    <property type="entry name" value="PROTEIN_KINASE_ST"/>
    <property type="match status" value="1"/>
</dbReference>
<evidence type="ECO:0000256" key="7">
    <source>
        <dbReference type="ARBA" id="ARBA00022840"/>
    </source>
</evidence>
<evidence type="ECO:0000313" key="11">
    <source>
        <dbReference type="EMBL" id="TFY83224.1"/>
    </source>
</evidence>
<dbReference type="Pfam" id="PF00069">
    <property type="entry name" value="Pkinase"/>
    <property type="match status" value="1"/>
</dbReference>
<evidence type="ECO:0000256" key="9">
    <source>
        <dbReference type="ARBA" id="ARBA00048679"/>
    </source>
</evidence>
<organism evidence="11 12">
    <name type="scientific">Hericium alpestre</name>
    <dbReference type="NCBI Taxonomy" id="135208"/>
    <lineage>
        <taxon>Eukaryota</taxon>
        <taxon>Fungi</taxon>
        <taxon>Dikarya</taxon>
        <taxon>Basidiomycota</taxon>
        <taxon>Agaricomycotina</taxon>
        <taxon>Agaricomycetes</taxon>
        <taxon>Russulales</taxon>
        <taxon>Hericiaceae</taxon>
        <taxon>Hericium</taxon>
    </lineage>
</organism>
<evidence type="ECO:0000256" key="2">
    <source>
        <dbReference type="ARBA" id="ARBA00022527"/>
    </source>
</evidence>
<dbReference type="Gene3D" id="1.10.510.10">
    <property type="entry name" value="Transferase(Phosphotransferase) domain 1"/>
    <property type="match status" value="1"/>
</dbReference>
<dbReference type="STRING" id="135208.A0A4Z0AAE3"/>
<evidence type="ECO:0000313" key="12">
    <source>
        <dbReference type="Proteomes" id="UP000298061"/>
    </source>
</evidence>
<dbReference type="EC" id="2.7.11.1" evidence="1"/>
<dbReference type="InterPro" id="IPR000719">
    <property type="entry name" value="Prot_kinase_dom"/>
</dbReference>
<dbReference type="Proteomes" id="UP000298061">
    <property type="component" value="Unassembled WGS sequence"/>
</dbReference>
<dbReference type="FunFam" id="1.10.510.10:FF:000024">
    <property type="entry name" value="Probable serine/threonine-protein kinase cot-1"/>
    <property type="match status" value="1"/>
</dbReference>
<dbReference type="PROSITE" id="PS50011">
    <property type="entry name" value="PROTEIN_KINASE_DOM"/>
    <property type="match status" value="1"/>
</dbReference>
<dbReference type="EMBL" id="SFCI01000043">
    <property type="protein sequence ID" value="TFY83224.1"/>
    <property type="molecule type" value="Genomic_DNA"/>
</dbReference>
<comment type="caution">
    <text evidence="11">The sequence shown here is derived from an EMBL/GenBank/DDBJ whole genome shotgun (WGS) entry which is preliminary data.</text>
</comment>
<keyword evidence="3" id="KW-0597">Phosphoprotein</keyword>
<evidence type="ECO:0000259" key="10">
    <source>
        <dbReference type="PROSITE" id="PS50011"/>
    </source>
</evidence>
<dbReference type="SMART" id="SM00220">
    <property type="entry name" value="S_TKc"/>
    <property type="match status" value="1"/>
</dbReference>
<protein>
    <recommendedName>
        <fullName evidence="1">non-specific serine/threonine protein kinase</fullName>
        <ecNumber evidence="1">2.7.11.1</ecNumber>
    </recommendedName>
</protein>
<accession>A0A4Z0AAE3</accession>
<evidence type="ECO:0000256" key="6">
    <source>
        <dbReference type="ARBA" id="ARBA00022777"/>
    </source>
</evidence>
<evidence type="ECO:0000256" key="1">
    <source>
        <dbReference type="ARBA" id="ARBA00012513"/>
    </source>
</evidence>
<dbReference type="GO" id="GO:0005524">
    <property type="term" value="F:ATP binding"/>
    <property type="evidence" value="ECO:0007669"/>
    <property type="project" value="UniProtKB-KW"/>
</dbReference>
<dbReference type="GO" id="GO:0004674">
    <property type="term" value="F:protein serine/threonine kinase activity"/>
    <property type="evidence" value="ECO:0007669"/>
    <property type="project" value="UniProtKB-KW"/>
</dbReference>
<name>A0A4Z0AAE3_9AGAM</name>
<dbReference type="InterPro" id="IPR011009">
    <property type="entry name" value="Kinase-like_dom_sf"/>
</dbReference>
<keyword evidence="12" id="KW-1185">Reference proteome</keyword>
<comment type="catalytic activity">
    <reaction evidence="9">
        <text>L-seryl-[protein] + ATP = O-phospho-L-seryl-[protein] + ADP + H(+)</text>
        <dbReference type="Rhea" id="RHEA:17989"/>
        <dbReference type="Rhea" id="RHEA-COMP:9863"/>
        <dbReference type="Rhea" id="RHEA-COMP:11604"/>
        <dbReference type="ChEBI" id="CHEBI:15378"/>
        <dbReference type="ChEBI" id="CHEBI:29999"/>
        <dbReference type="ChEBI" id="CHEBI:30616"/>
        <dbReference type="ChEBI" id="CHEBI:83421"/>
        <dbReference type="ChEBI" id="CHEBI:456216"/>
        <dbReference type="EC" id="2.7.11.1"/>
    </reaction>
</comment>
<dbReference type="InterPro" id="IPR008271">
    <property type="entry name" value="Ser/Thr_kinase_AS"/>
</dbReference>
<feature type="domain" description="Protein kinase" evidence="10">
    <location>
        <begin position="1"/>
        <end position="256"/>
    </location>
</feature>
<keyword evidence="2" id="KW-0723">Serine/threonine-protein kinase</keyword>
<dbReference type="GO" id="GO:0007010">
    <property type="term" value="P:cytoskeleton organization"/>
    <property type="evidence" value="ECO:0007669"/>
    <property type="project" value="UniProtKB-ARBA"/>
</dbReference>
<comment type="catalytic activity">
    <reaction evidence="8">
        <text>L-threonyl-[protein] + ATP = O-phospho-L-threonyl-[protein] + ADP + H(+)</text>
        <dbReference type="Rhea" id="RHEA:46608"/>
        <dbReference type="Rhea" id="RHEA-COMP:11060"/>
        <dbReference type="Rhea" id="RHEA-COMP:11605"/>
        <dbReference type="ChEBI" id="CHEBI:15378"/>
        <dbReference type="ChEBI" id="CHEBI:30013"/>
        <dbReference type="ChEBI" id="CHEBI:30616"/>
        <dbReference type="ChEBI" id="CHEBI:61977"/>
        <dbReference type="ChEBI" id="CHEBI:456216"/>
        <dbReference type="EC" id="2.7.11.1"/>
    </reaction>
</comment>
<gene>
    <name evidence="11" type="ORF">EWM64_g782</name>
</gene>
<evidence type="ECO:0000256" key="8">
    <source>
        <dbReference type="ARBA" id="ARBA00047899"/>
    </source>
</evidence>
<reference evidence="11 12" key="1">
    <citation type="submission" date="2019-02" db="EMBL/GenBank/DDBJ databases">
        <title>Genome sequencing of the rare red list fungi Hericium alpestre (H. flagellum).</title>
        <authorList>
            <person name="Buettner E."/>
            <person name="Kellner H."/>
        </authorList>
    </citation>
    <scope>NUCLEOTIDE SEQUENCE [LARGE SCALE GENOMIC DNA]</scope>
    <source>
        <strain evidence="11 12">DSM 108284</strain>
    </source>
</reference>
<dbReference type="SUPFAM" id="SSF56112">
    <property type="entry name" value="Protein kinase-like (PK-like)"/>
    <property type="match status" value="1"/>
</dbReference>
<keyword evidence="4" id="KW-0808">Transferase</keyword>
<dbReference type="AlphaFoldDB" id="A0A4Z0AAE3"/>
<dbReference type="OrthoDB" id="68483at2759"/>
<evidence type="ECO:0000256" key="5">
    <source>
        <dbReference type="ARBA" id="ARBA00022741"/>
    </source>
</evidence>
<keyword evidence="5" id="KW-0547">Nucleotide-binding</keyword>
<dbReference type="Gene3D" id="3.30.200.20">
    <property type="entry name" value="Phosphorylase Kinase, domain 1"/>
    <property type="match status" value="1"/>
</dbReference>
<evidence type="ECO:0000256" key="3">
    <source>
        <dbReference type="ARBA" id="ARBA00022553"/>
    </source>
</evidence>
<keyword evidence="6" id="KW-0418">Kinase</keyword>